<evidence type="ECO:0000256" key="2">
    <source>
        <dbReference type="ARBA" id="ARBA00022771"/>
    </source>
</evidence>
<keyword evidence="8" id="KW-1185">Reference proteome</keyword>
<dbReference type="GO" id="GO:0003677">
    <property type="term" value="F:DNA binding"/>
    <property type="evidence" value="ECO:0007669"/>
    <property type="project" value="InterPro"/>
</dbReference>
<dbReference type="InterPro" id="IPR003656">
    <property type="entry name" value="Znf_BED"/>
</dbReference>
<dbReference type="PANTHER" id="PTHR47501:SF5">
    <property type="entry name" value="HAT C-TERMINAL DIMERISATION DOMAIN-CONTAINING PROTEIN"/>
    <property type="match status" value="1"/>
</dbReference>
<evidence type="ECO:0000259" key="6">
    <source>
        <dbReference type="PROSITE" id="PS50808"/>
    </source>
</evidence>
<proteinExistence type="predicted"/>
<dbReference type="Proteomes" id="UP000478052">
    <property type="component" value="Unassembled WGS sequence"/>
</dbReference>
<feature type="region of interest" description="Disordered" evidence="5">
    <location>
        <begin position="278"/>
        <end position="301"/>
    </location>
</feature>
<keyword evidence="2 4" id="KW-0863">Zinc-finger</keyword>
<sequence length="650" mass="74305">MSEMIETEVSASVSNITELPWPTYNKYFEVTSTDSKNFFVKCKLCIKSKTYSTAIRSSSNLKKHITTKHDSKLKELEEQLKSEKTFGKRKHDETDDSCKTKKQLTLSESFIRPQYVSQEKLDSMITEFVVLGNHTFSIVEEEKFKYLMNMGFPKRKCLTRKTLMGRISNISQELKIELKEQLMSTDLKYVCATADCWSVYKKSYIGVTVHWFDPITIERKSAALACRRLKGRHTFDVLAKVLHSIFCEYGIINKISRVVTDNGSNFIKAFSVHTQTSETRNTGSRVETTDDDEDGEDENDDEIDMIEIDDILANGLEQNPEYSLPPHHRCASHTLNLVATRDSEKALSDVIYKRQMRSSFAKMQGLWNKQSRTSVVADTIHDALNVYINVPNTTRWNSTYNAVKCLSDQLQKSEAKVQRICDECGIPRFDKNDLAFMIDYCKIMEPLSRALDILQGDKYMTMGYLIPTISWLKRKLTELSLAGKCKSLAKACLDGINLRFKSMTKEIPIILSSVSHPKFKFKGMSPFEKEEGMEFFKAEVEQLQSITGIVNVQPATEDDFLFDGDDVEQPHTEIDRYLTTPFSGDLQILNTMPIIKNIFLKYNTALPSSASVERLFSVAGDICSKKRGKISDQNFENCLLVKINFKIKNK</sequence>
<dbReference type="GO" id="GO:0008270">
    <property type="term" value="F:zinc ion binding"/>
    <property type="evidence" value="ECO:0007669"/>
    <property type="project" value="UniProtKB-KW"/>
</dbReference>
<dbReference type="SUPFAM" id="SSF53098">
    <property type="entry name" value="Ribonuclease H-like"/>
    <property type="match status" value="1"/>
</dbReference>
<evidence type="ECO:0000313" key="7">
    <source>
        <dbReference type="EMBL" id="KAF0760814.1"/>
    </source>
</evidence>
<accession>A0A6G0YT02</accession>
<dbReference type="AlphaFoldDB" id="A0A6G0YT02"/>
<evidence type="ECO:0000256" key="5">
    <source>
        <dbReference type="SAM" id="MobiDB-lite"/>
    </source>
</evidence>
<evidence type="ECO:0000313" key="8">
    <source>
        <dbReference type="Proteomes" id="UP000478052"/>
    </source>
</evidence>
<feature type="compositionally biased region" description="Acidic residues" evidence="5">
    <location>
        <begin position="289"/>
        <end position="301"/>
    </location>
</feature>
<evidence type="ECO:0000256" key="4">
    <source>
        <dbReference type="PROSITE-ProRule" id="PRU00027"/>
    </source>
</evidence>
<name>A0A6G0YT02_APHCR</name>
<dbReference type="OrthoDB" id="6625349at2759"/>
<comment type="caution">
    <text evidence="7">The sequence shown here is derived from an EMBL/GenBank/DDBJ whole genome shotgun (WGS) entry which is preliminary data.</text>
</comment>
<evidence type="ECO:0000256" key="1">
    <source>
        <dbReference type="ARBA" id="ARBA00022723"/>
    </source>
</evidence>
<feature type="domain" description="BED-type" evidence="6">
    <location>
        <begin position="15"/>
        <end position="76"/>
    </location>
</feature>
<dbReference type="Pfam" id="PF02892">
    <property type="entry name" value="zf-BED"/>
    <property type="match status" value="1"/>
</dbReference>
<dbReference type="EMBL" id="VUJU01002571">
    <property type="protein sequence ID" value="KAF0760814.1"/>
    <property type="molecule type" value="Genomic_DNA"/>
</dbReference>
<protein>
    <submittedName>
        <fullName evidence="7">BED-type domain-containing protein</fullName>
    </submittedName>
</protein>
<dbReference type="PANTHER" id="PTHR47501">
    <property type="entry name" value="TRANSPOSASE-RELATED"/>
    <property type="match status" value="1"/>
</dbReference>
<keyword evidence="3" id="KW-0862">Zinc</keyword>
<reference evidence="7 8" key="1">
    <citation type="submission" date="2019-08" db="EMBL/GenBank/DDBJ databases">
        <title>Whole genome of Aphis craccivora.</title>
        <authorList>
            <person name="Voronova N.V."/>
            <person name="Shulinski R.S."/>
            <person name="Bandarenka Y.V."/>
            <person name="Zhorov D.G."/>
            <person name="Warner D."/>
        </authorList>
    </citation>
    <scope>NUCLEOTIDE SEQUENCE [LARGE SCALE GENOMIC DNA]</scope>
    <source>
        <strain evidence="7">180601</strain>
        <tissue evidence="7">Whole Body</tissue>
    </source>
</reference>
<dbReference type="InterPro" id="IPR012337">
    <property type="entry name" value="RNaseH-like_sf"/>
</dbReference>
<keyword evidence="1" id="KW-0479">Metal-binding</keyword>
<gene>
    <name evidence="7" type="ORF">FWK35_00010388</name>
</gene>
<dbReference type="PROSITE" id="PS50808">
    <property type="entry name" value="ZF_BED"/>
    <property type="match status" value="1"/>
</dbReference>
<organism evidence="7 8">
    <name type="scientific">Aphis craccivora</name>
    <name type="common">Cowpea aphid</name>
    <dbReference type="NCBI Taxonomy" id="307492"/>
    <lineage>
        <taxon>Eukaryota</taxon>
        <taxon>Metazoa</taxon>
        <taxon>Ecdysozoa</taxon>
        <taxon>Arthropoda</taxon>
        <taxon>Hexapoda</taxon>
        <taxon>Insecta</taxon>
        <taxon>Pterygota</taxon>
        <taxon>Neoptera</taxon>
        <taxon>Paraneoptera</taxon>
        <taxon>Hemiptera</taxon>
        <taxon>Sternorrhyncha</taxon>
        <taxon>Aphidomorpha</taxon>
        <taxon>Aphidoidea</taxon>
        <taxon>Aphididae</taxon>
        <taxon>Aphidini</taxon>
        <taxon>Aphis</taxon>
        <taxon>Aphis</taxon>
    </lineage>
</organism>
<evidence type="ECO:0000256" key="3">
    <source>
        <dbReference type="ARBA" id="ARBA00022833"/>
    </source>
</evidence>